<dbReference type="AlphaFoldDB" id="A0A1V2LR86"/>
<dbReference type="PANTHER" id="PTHR21686">
    <property type="entry name" value="DEOXYNUCLEOTIDYLTRANSFERASE TERMINAL-INTERACTING PROTEIN 2"/>
    <property type="match status" value="1"/>
</dbReference>
<name>A0A1V2LR86_PICKU</name>
<dbReference type="PANTHER" id="PTHR21686:SF12">
    <property type="entry name" value="DEOXYNUCLEOTIDYLTRANSFERASE TERMINAL-INTERACTING PROTEIN 2"/>
    <property type="match status" value="1"/>
</dbReference>
<keyword evidence="2" id="KW-0539">Nucleus</keyword>
<dbReference type="EMBL" id="MQVM01000006">
    <property type="protein sequence ID" value="ONH75534.1"/>
    <property type="molecule type" value="Genomic_DNA"/>
</dbReference>
<reference evidence="4 7" key="3">
    <citation type="submission" date="2018-06" db="EMBL/GenBank/DDBJ databases">
        <title>Population genomics shows no distinction between pathogenic Candida krusei and environmental Pichia kudriavzevii: One species, four names.</title>
        <authorList>
            <person name="Douglass A.P."/>
            <person name="Offei B."/>
            <person name="Braun-Galleani S."/>
            <person name="Coughlan A.Y."/>
            <person name="Martos A."/>
            <person name="Ortiz-Merino R.A."/>
            <person name="Byrne K.P."/>
            <person name="Wolfe K.H."/>
        </authorList>
    </citation>
    <scope>NUCLEOTIDE SEQUENCE [LARGE SCALE GENOMIC DNA]</scope>
    <source>
        <strain evidence="4 7">CBS573</strain>
    </source>
</reference>
<gene>
    <name evidence="5" type="ORF">BOH78_1724</name>
    <name evidence="4" type="ORF">C5L36_0C03310</name>
</gene>
<evidence type="ECO:0000256" key="1">
    <source>
        <dbReference type="ARBA" id="ARBA00004604"/>
    </source>
</evidence>
<dbReference type="InterPro" id="IPR039883">
    <property type="entry name" value="Fcf2/DNTTIP2"/>
</dbReference>
<protein>
    <submittedName>
        <fullName evidence="5">rRNA-processing protein FCF2</fullName>
    </submittedName>
</protein>
<organism evidence="5 6">
    <name type="scientific">Pichia kudriavzevii</name>
    <name type="common">Yeast</name>
    <name type="synonym">Issatchenkia orientalis</name>
    <dbReference type="NCBI Taxonomy" id="4909"/>
    <lineage>
        <taxon>Eukaryota</taxon>
        <taxon>Fungi</taxon>
        <taxon>Dikarya</taxon>
        <taxon>Ascomycota</taxon>
        <taxon>Saccharomycotina</taxon>
        <taxon>Pichiomycetes</taxon>
        <taxon>Pichiales</taxon>
        <taxon>Pichiaceae</taxon>
        <taxon>Pichia</taxon>
    </lineage>
</organism>
<reference evidence="5" key="2">
    <citation type="submission" date="2017-01" db="EMBL/GenBank/DDBJ databases">
        <authorList>
            <person name="Mah S.A."/>
            <person name="Swanson W.J."/>
            <person name="Moy G.W."/>
            <person name="Vacquier V.D."/>
        </authorList>
    </citation>
    <scope>NUCLEOTIDE SEQUENCE [LARGE SCALE GENOMIC DNA]</scope>
    <source>
        <strain evidence="5">129</strain>
    </source>
</reference>
<dbReference type="Pfam" id="PF08698">
    <property type="entry name" value="Fcf2"/>
    <property type="match status" value="1"/>
</dbReference>
<feature type="domain" description="Fcf2 pre-rRNA processing C-terminal" evidence="3">
    <location>
        <begin position="102"/>
        <end position="192"/>
    </location>
</feature>
<keyword evidence="7" id="KW-1185">Reference proteome</keyword>
<proteinExistence type="predicted"/>
<accession>A0A1V2LR86</accession>
<comment type="subcellular location">
    <subcellularLocation>
        <location evidence="1">Nucleus</location>
        <location evidence="1">Nucleolus</location>
    </subcellularLocation>
</comment>
<dbReference type="GO" id="GO:0003723">
    <property type="term" value="F:RNA binding"/>
    <property type="evidence" value="ECO:0007669"/>
    <property type="project" value="TreeGrafter"/>
</dbReference>
<evidence type="ECO:0000256" key="2">
    <source>
        <dbReference type="ARBA" id="ARBA00023242"/>
    </source>
</evidence>
<dbReference type="OrthoDB" id="427886at2759"/>
<dbReference type="GO" id="GO:0006396">
    <property type="term" value="P:RNA processing"/>
    <property type="evidence" value="ECO:0007669"/>
    <property type="project" value="TreeGrafter"/>
</dbReference>
<evidence type="ECO:0000259" key="3">
    <source>
        <dbReference type="Pfam" id="PF08698"/>
    </source>
</evidence>
<dbReference type="Proteomes" id="UP000189274">
    <property type="component" value="Unassembled WGS sequence"/>
</dbReference>
<reference evidence="6" key="1">
    <citation type="journal article" date="2017" name="Genome Announc.">
        <title>Genome sequences of Cyberlindnera fabianii 65, Pichia kudriavzevii 129, and Saccharomyces cerevisiae 131 isolated from fermented masau fruits in Zimbabwe.</title>
        <authorList>
            <person name="van Rijswijck I.M.H."/>
            <person name="Derks M.F.L."/>
            <person name="Abee T."/>
            <person name="de Ridder D."/>
            <person name="Smid E.J."/>
        </authorList>
    </citation>
    <scope>NUCLEOTIDE SEQUENCE [LARGE SCALE GENOMIC DNA]</scope>
    <source>
        <strain evidence="6">129</strain>
    </source>
</reference>
<dbReference type="InterPro" id="IPR014810">
    <property type="entry name" value="Fcf2_C"/>
</dbReference>
<evidence type="ECO:0000313" key="5">
    <source>
        <dbReference type="EMBL" id="ONH75534.1"/>
    </source>
</evidence>
<evidence type="ECO:0000313" key="4">
    <source>
        <dbReference type="EMBL" id="AWU76391.1"/>
    </source>
</evidence>
<evidence type="ECO:0000313" key="6">
    <source>
        <dbReference type="Proteomes" id="UP000189274"/>
    </source>
</evidence>
<dbReference type="VEuPathDB" id="FungiDB:C5L36_0C03310"/>
<dbReference type="Proteomes" id="UP000249293">
    <property type="component" value="Chromosome 3"/>
</dbReference>
<dbReference type="GO" id="GO:0005730">
    <property type="term" value="C:nucleolus"/>
    <property type="evidence" value="ECO:0007669"/>
    <property type="project" value="UniProtKB-SubCell"/>
</dbReference>
<evidence type="ECO:0000313" key="7">
    <source>
        <dbReference type="Proteomes" id="UP000249293"/>
    </source>
</evidence>
<sequence length="219" mass="25734">MMSTVDTTLNIDDIFTLLKETRAKEQKFDKTESEKKNNSNVLYEEIKKKVSHLPTIEAHVVTKNTKDLGKNKQRGVQKIDDSVESVLPDMNQKTVTDRRLLKEERSMKWFSLPKVEMTDDIKRDLVIIKNRKYLDPKRFYRGEKWEIPQNFQIGEIVEGVGEYAGRIGRKKRGKTLTDEILKDEKAKEWFGKTYSEIQKKKSSGGKNFLKDKINKRKKY</sequence>
<dbReference type="STRING" id="4909.A0A1V2LR86"/>
<dbReference type="EMBL" id="CP028775">
    <property type="protein sequence ID" value="AWU76391.1"/>
    <property type="molecule type" value="Genomic_DNA"/>
</dbReference>